<evidence type="ECO:0000256" key="2">
    <source>
        <dbReference type="ARBA" id="ARBA00022475"/>
    </source>
</evidence>
<dbReference type="AlphaFoldDB" id="A0A6C0XYW9"/>
<dbReference type="PANTHER" id="PTHR42920:SF5">
    <property type="entry name" value="EAMA DOMAIN-CONTAINING PROTEIN"/>
    <property type="match status" value="1"/>
</dbReference>
<evidence type="ECO:0000256" key="3">
    <source>
        <dbReference type="ARBA" id="ARBA00022692"/>
    </source>
</evidence>
<evidence type="ECO:0000313" key="7">
    <source>
        <dbReference type="Proteomes" id="UP000503440"/>
    </source>
</evidence>
<organism evidence="6 7">
    <name type="scientific">Acinetobacter indicus</name>
    <dbReference type="NCBI Taxonomy" id="756892"/>
    <lineage>
        <taxon>Bacteria</taxon>
        <taxon>Pseudomonadati</taxon>
        <taxon>Pseudomonadota</taxon>
        <taxon>Gammaproteobacteria</taxon>
        <taxon>Moraxellales</taxon>
        <taxon>Moraxellaceae</taxon>
        <taxon>Acinetobacter</taxon>
    </lineage>
</organism>
<keyword evidence="4" id="KW-1133">Transmembrane helix</keyword>
<keyword evidence="2" id="KW-1003">Cell membrane</keyword>
<dbReference type="SUPFAM" id="SSF103481">
    <property type="entry name" value="Multidrug resistance efflux transporter EmrE"/>
    <property type="match status" value="2"/>
</dbReference>
<dbReference type="InterPro" id="IPR051258">
    <property type="entry name" value="Diverse_Substrate_Transporter"/>
</dbReference>
<proteinExistence type="predicted"/>
<keyword evidence="5" id="KW-0472">Membrane</keyword>
<dbReference type="InterPro" id="IPR000620">
    <property type="entry name" value="EamA_dom"/>
</dbReference>
<accession>A0A6C0XYW9</accession>
<reference evidence="6 7" key="1">
    <citation type="submission" date="2019-09" db="EMBL/GenBank/DDBJ databases">
        <title>Non-baumannii Acinetobacter spp. carrying blaNDM-1 isolated in China.</title>
        <authorList>
            <person name="Cui C."/>
            <person name="Chen C."/>
            <person name="Sun J."/>
            <person name="Liu Y."/>
        </authorList>
    </citation>
    <scope>NUCLEOTIDE SEQUENCE [LARGE SCALE GENOMIC DNA]</scope>
    <source>
        <strain evidence="6 7">B18</strain>
    </source>
</reference>
<evidence type="ECO:0000313" key="6">
    <source>
        <dbReference type="EMBL" id="QIC69113.1"/>
    </source>
</evidence>
<dbReference type="PANTHER" id="PTHR42920">
    <property type="entry name" value="OS03G0707200 PROTEIN-RELATED"/>
    <property type="match status" value="1"/>
</dbReference>
<evidence type="ECO:0000256" key="1">
    <source>
        <dbReference type="ARBA" id="ARBA00004651"/>
    </source>
</evidence>
<dbReference type="Proteomes" id="UP000503440">
    <property type="component" value="Chromosome"/>
</dbReference>
<keyword evidence="3" id="KW-0812">Transmembrane</keyword>
<name>A0A6C0XYW9_9GAMM</name>
<dbReference type="EMBL" id="CP044455">
    <property type="protein sequence ID" value="QIC69113.1"/>
    <property type="molecule type" value="Genomic_DNA"/>
</dbReference>
<evidence type="ECO:0000256" key="4">
    <source>
        <dbReference type="ARBA" id="ARBA00022989"/>
    </source>
</evidence>
<evidence type="ECO:0000256" key="5">
    <source>
        <dbReference type="ARBA" id="ARBA00023136"/>
    </source>
</evidence>
<dbReference type="GO" id="GO:0005886">
    <property type="term" value="C:plasma membrane"/>
    <property type="evidence" value="ECO:0007669"/>
    <property type="project" value="UniProtKB-SubCell"/>
</dbReference>
<protein>
    <submittedName>
        <fullName evidence="6">DMT family transporter</fullName>
    </submittedName>
</protein>
<comment type="subcellular location">
    <subcellularLocation>
        <location evidence="1">Cell membrane</location>
        <topology evidence="1">Multi-pass membrane protein</topology>
    </subcellularLocation>
</comment>
<dbReference type="InterPro" id="IPR037185">
    <property type="entry name" value="EmrE-like"/>
</dbReference>
<dbReference type="RefSeq" id="WP_127801066.1">
    <property type="nucleotide sequence ID" value="NZ_CP044018.1"/>
</dbReference>
<sequence length="311" mass="33428">MSDAPVNLKTTLNSKAPQLALIMITMLWGGTFVAVKLALNYASPMFFVGCRFAAAALAVALISLPHLRGMQVKELWAGALIGVSLTVGYGTQTVGLQTISSSESAFLTALYVPLVPILLWLLFRKRLHIMIWLGASCAFIGLVLLTGNGLGQLQLSFGQLITLLGAIAIALEIILISHFAGRVNLQRVTVIQLLFASLFAFLAMPLVGEQQLPQFSWMLLLLAGGLGLASALVQLVMNWAQRAVSPAQAAIIYAGEPVWASLFGRLAGERLPFMALVGGFLVVLGVIISEWKPKFLRQKQHHTPSASDLPD</sequence>
<dbReference type="Pfam" id="PF00892">
    <property type="entry name" value="EamA"/>
    <property type="match status" value="2"/>
</dbReference>
<gene>
    <name evidence="6" type="ORF">FSC09_01055</name>
</gene>